<evidence type="ECO:0000313" key="1">
    <source>
        <dbReference type="EMBL" id="RHL62864.1"/>
    </source>
</evidence>
<dbReference type="SUPFAM" id="SSF51161">
    <property type="entry name" value="Trimeric LpxA-like enzymes"/>
    <property type="match status" value="1"/>
</dbReference>
<name>A0A415M4G2_BACT4</name>
<dbReference type="GO" id="GO:0016740">
    <property type="term" value="F:transferase activity"/>
    <property type="evidence" value="ECO:0007669"/>
    <property type="project" value="UniProtKB-KW"/>
</dbReference>
<protein>
    <submittedName>
        <fullName evidence="1">Acetyltransferase</fullName>
    </submittedName>
</protein>
<dbReference type="Proteomes" id="UP000283616">
    <property type="component" value="Unassembled WGS sequence"/>
</dbReference>
<dbReference type="AlphaFoldDB" id="A0A415M4G2"/>
<reference evidence="1 2" key="1">
    <citation type="submission" date="2018-08" db="EMBL/GenBank/DDBJ databases">
        <title>A genome reference for cultivated species of the human gut microbiota.</title>
        <authorList>
            <person name="Zou Y."/>
            <person name="Xue W."/>
            <person name="Luo G."/>
        </authorList>
    </citation>
    <scope>NUCLEOTIDE SEQUENCE [LARGE SCALE GENOMIC DNA]</scope>
    <source>
        <strain evidence="1 2">AF37-12</strain>
    </source>
</reference>
<organism evidence="1 2">
    <name type="scientific">Bacteroides thetaiotaomicron</name>
    <dbReference type="NCBI Taxonomy" id="818"/>
    <lineage>
        <taxon>Bacteria</taxon>
        <taxon>Pseudomonadati</taxon>
        <taxon>Bacteroidota</taxon>
        <taxon>Bacteroidia</taxon>
        <taxon>Bacteroidales</taxon>
        <taxon>Bacteroidaceae</taxon>
        <taxon>Bacteroides</taxon>
    </lineage>
</organism>
<dbReference type="InterPro" id="IPR011004">
    <property type="entry name" value="Trimer_LpxA-like_sf"/>
</dbReference>
<keyword evidence="1" id="KW-0808">Transferase</keyword>
<dbReference type="PANTHER" id="PTHR23416">
    <property type="entry name" value="SIALIC ACID SYNTHASE-RELATED"/>
    <property type="match status" value="1"/>
</dbReference>
<accession>A0A415M4G2</accession>
<dbReference type="InterPro" id="IPR051159">
    <property type="entry name" value="Hexapeptide_acetyltransf"/>
</dbReference>
<gene>
    <name evidence="1" type="ORF">DW011_04210</name>
</gene>
<evidence type="ECO:0000313" key="2">
    <source>
        <dbReference type="Proteomes" id="UP000283616"/>
    </source>
</evidence>
<comment type="caution">
    <text evidence="1">The sequence shown here is derived from an EMBL/GenBank/DDBJ whole genome shotgun (WGS) entry which is preliminary data.</text>
</comment>
<dbReference type="EMBL" id="QROV01000004">
    <property type="protein sequence ID" value="RHL62864.1"/>
    <property type="molecule type" value="Genomic_DNA"/>
</dbReference>
<dbReference type="InterPro" id="IPR001451">
    <property type="entry name" value="Hexapep"/>
</dbReference>
<dbReference type="Gene3D" id="2.160.10.10">
    <property type="entry name" value="Hexapeptide repeat proteins"/>
    <property type="match status" value="1"/>
</dbReference>
<sequence>MFEKLKVIRRGLRKIYLIYFSTNKKKFGFCGDKVYLEPPLSITNSANLYLYGDNQLRDARILNLNAKFIMKEHSVAATGLTVVTGNHALIKGRFFKQITEAEKPKGLDKDVVVEEDVWIGCNVTLLSGVTVGRGSVIAAGAVVTKSCPPYSLLGGVPAKVIKIRMSVDEILEHERNLYPKDKRYEAAELEEMYACYQ</sequence>
<dbReference type="RefSeq" id="WP_118417365.1">
    <property type="nucleotide sequence ID" value="NZ_JADNDW010000028.1"/>
</dbReference>
<dbReference type="Pfam" id="PF00132">
    <property type="entry name" value="Hexapep"/>
    <property type="match status" value="1"/>
</dbReference>
<proteinExistence type="predicted"/>